<reference evidence="4 5" key="1">
    <citation type="submission" date="2018-02" db="EMBL/GenBank/DDBJ databases">
        <title>Genomic Encyclopedia of Archaeal and Bacterial Type Strains, Phase II (KMG-II): from individual species to whole genera.</title>
        <authorList>
            <person name="Goeker M."/>
        </authorList>
    </citation>
    <scope>NUCLEOTIDE SEQUENCE [LARGE SCALE GENOMIC DNA]</scope>
    <source>
        <strain evidence="4 5">DSM 29526</strain>
    </source>
</reference>
<feature type="chain" id="PRO_5015509397" evidence="2">
    <location>
        <begin position="22"/>
        <end position="288"/>
    </location>
</feature>
<comment type="caution">
    <text evidence="4">The sequence shown here is derived from an EMBL/GenBank/DDBJ whole genome shotgun (WGS) entry which is preliminary data.</text>
</comment>
<organism evidence="4 5">
    <name type="scientific">Neolewinella xylanilytica</name>
    <dbReference type="NCBI Taxonomy" id="1514080"/>
    <lineage>
        <taxon>Bacteria</taxon>
        <taxon>Pseudomonadati</taxon>
        <taxon>Bacteroidota</taxon>
        <taxon>Saprospiria</taxon>
        <taxon>Saprospirales</taxon>
        <taxon>Lewinellaceae</taxon>
        <taxon>Neolewinella</taxon>
    </lineage>
</organism>
<proteinExistence type="inferred from homology"/>
<keyword evidence="2" id="KW-0732">Signal</keyword>
<dbReference type="PROSITE" id="PS51257">
    <property type="entry name" value="PROKAR_LIPOPROTEIN"/>
    <property type="match status" value="1"/>
</dbReference>
<dbReference type="InterPro" id="IPR050546">
    <property type="entry name" value="Glycosyl_Hydrlase_16"/>
</dbReference>
<gene>
    <name evidence="4" type="ORF">CLV84_1712</name>
</gene>
<dbReference type="AlphaFoldDB" id="A0A2S6IB54"/>
<dbReference type="OrthoDB" id="9809583at2"/>
<evidence type="ECO:0000313" key="5">
    <source>
        <dbReference type="Proteomes" id="UP000237662"/>
    </source>
</evidence>
<dbReference type="InterPro" id="IPR013320">
    <property type="entry name" value="ConA-like_dom_sf"/>
</dbReference>
<sequence>MVLLRFVAPFIGLLMIGCASGTPALNGPPPDDAAVPEGYALVWSEEFDRGTRPDTSVWGYERGFVRNEEDQWYQEDNVRIEAGYLIIEGRRESMPNPSYVSGSDSWRTSRPTVEYTSSSINTRGKYDWQYGRFELRAKIPVGEGIWPAWWTLGVEGPWPANGEIDIMEYYDGVILANVASRDDDGGARWSSVRVPLDSLGGQAWADAFHVWRMDWDQDAIALYVDDSLLNRTLISEMPNAGDYDFEPFHQPHYMLLNLALGGRNGGPLDNTPLPARYLVDYVRVYQRR</sequence>
<dbReference type="PANTHER" id="PTHR10963:SF55">
    <property type="entry name" value="GLYCOSIDE HYDROLASE FAMILY 16 PROTEIN"/>
    <property type="match status" value="1"/>
</dbReference>
<feature type="signal peptide" evidence="2">
    <location>
        <begin position="1"/>
        <end position="21"/>
    </location>
</feature>
<dbReference type="RefSeq" id="WP_104419273.1">
    <property type="nucleotide sequence ID" value="NZ_PTJC01000005.1"/>
</dbReference>
<dbReference type="PANTHER" id="PTHR10963">
    <property type="entry name" value="GLYCOSYL HYDROLASE-RELATED"/>
    <property type="match status" value="1"/>
</dbReference>
<accession>A0A2S6IB54</accession>
<dbReference type="GO" id="GO:0004553">
    <property type="term" value="F:hydrolase activity, hydrolyzing O-glycosyl compounds"/>
    <property type="evidence" value="ECO:0007669"/>
    <property type="project" value="InterPro"/>
</dbReference>
<evidence type="ECO:0000259" key="3">
    <source>
        <dbReference type="PROSITE" id="PS51762"/>
    </source>
</evidence>
<evidence type="ECO:0000313" key="4">
    <source>
        <dbReference type="EMBL" id="PPK88741.1"/>
    </source>
</evidence>
<dbReference type="PROSITE" id="PS51762">
    <property type="entry name" value="GH16_2"/>
    <property type="match status" value="1"/>
</dbReference>
<dbReference type="InterPro" id="IPR000757">
    <property type="entry name" value="Beta-glucanase-like"/>
</dbReference>
<keyword evidence="5" id="KW-1185">Reference proteome</keyword>
<comment type="similarity">
    <text evidence="1">Belongs to the glycosyl hydrolase 16 family.</text>
</comment>
<evidence type="ECO:0000256" key="1">
    <source>
        <dbReference type="ARBA" id="ARBA00006865"/>
    </source>
</evidence>
<dbReference type="GO" id="GO:0005975">
    <property type="term" value="P:carbohydrate metabolic process"/>
    <property type="evidence" value="ECO:0007669"/>
    <property type="project" value="InterPro"/>
</dbReference>
<feature type="domain" description="GH16" evidence="3">
    <location>
        <begin position="22"/>
        <end position="288"/>
    </location>
</feature>
<dbReference type="EMBL" id="PTJC01000005">
    <property type="protein sequence ID" value="PPK88741.1"/>
    <property type="molecule type" value="Genomic_DNA"/>
</dbReference>
<evidence type="ECO:0000256" key="2">
    <source>
        <dbReference type="SAM" id="SignalP"/>
    </source>
</evidence>
<dbReference type="Gene3D" id="2.60.120.200">
    <property type="match status" value="1"/>
</dbReference>
<name>A0A2S6IB54_9BACT</name>
<dbReference type="Proteomes" id="UP000237662">
    <property type="component" value="Unassembled WGS sequence"/>
</dbReference>
<protein>
    <submittedName>
        <fullName evidence="4">Beta-glucanase (GH16 family)</fullName>
    </submittedName>
</protein>
<dbReference type="CDD" id="cd08023">
    <property type="entry name" value="GH16_laminarinase_like"/>
    <property type="match status" value="1"/>
</dbReference>
<dbReference type="Pfam" id="PF00722">
    <property type="entry name" value="Glyco_hydro_16"/>
    <property type="match status" value="1"/>
</dbReference>
<dbReference type="SUPFAM" id="SSF49899">
    <property type="entry name" value="Concanavalin A-like lectins/glucanases"/>
    <property type="match status" value="1"/>
</dbReference>